<gene>
    <name evidence="1" type="ORF">A8V01_08925</name>
</gene>
<sequence length="91" mass="10484">MTEHTMFVLPPHPDKCQVCASDHEPELPHNAQSIYYQMTFNMEHGRGPTWLDAMEHCTEEMRALWRDALMERGVDVDGGGINPPRGRRRHG</sequence>
<dbReference type="RefSeq" id="WP_103098662.1">
    <property type="nucleotide sequence ID" value="NZ_LYMM01000073.1"/>
</dbReference>
<protein>
    <submittedName>
        <fullName evidence="1">Uncharacterized protein</fullName>
    </submittedName>
</protein>
<comment type="caution">
    <text evidence="1">The sequence shown here is derived from an EMBL/GenBank/DDBJ whole genome shotgun (WGS) entry which is preliminary data.</text>
</comment>
<evidence type="ECO:0000313" key="1">
    <source>
        <dbReference type="EMBL" id="PNU02495.1"/>
    </source>
</evidence>
<organism evidence="1 2">
    <name type="scientific">Novosphingobium guangzhouense</name>
    <dbReference type="NCBI Taxonomy" id="1850347"/>
    <lineage>
        <taxon>Bacteria</taxon>
        <taxon>Pseudomonadati</taxon>
        <taxon>Pseudomonadota</taxon>
        <taxon>Alphaproteobacteria</taxon>
        <taxon>Sphingomonadales</taxon>
        <taxon>Sphingomonadaceae</taxon>
        <taxon>Novosphingobium</taxon>
    </lineage>
</organism>
<accession>A0A2K2FUN2</accession>
<reference evidence="1 2" key="1">
    <citation type="submission" date="2016-05" db="EMBL/GenBank/DDBJ databases">
        <title>Complete genome sequence of Novosphingobium guangzhouense SA925(T).</title>
        <authorList>
            <person name="Sha S."/>
        </authorList>
    </citation>
    <scope>NUCLEOTIDE SEQUENCE [LARGE SCALE GENOMIC DNA]</scope>
    <source>
        <strain evidence="1 2">SA925</strain>
    </source>
</reference>
<keyword evidence="2" id="KW-1185">Reference proteome</keyword>
<name>A0A2K2FUN2_9SPHN</name>
<dbReference type="OrthoDB" id="7568793at2"/>
<dbReference type="Proteomes" id="UP000236327">
    <property type="component" value="Unassembled WGS sequence"/>
</dbReference>
<proteinExistence type="predicted"/>
<dbReference type="AlphaFoldDB" id="A0A2K2FUN2"/>
<evidence type="ECO:0000313" key="2">
    <source>
        <dbReference type="Proteomes" id="UP000236327"/>
    </source>
</evidence>
<dbReference type="EMBL" id="LYMM01000073">
    <property type="protein sequence ID" value="PNU02495.1"/>
    <property type="molecule type" value="Genomic_DNA"/>
</dbReference>